<keyword evidence="5" id="KW-0378">Hydrolase</keyword>
<reference evidence="9 10" key="1">
    <citation type="submission" date="2016-02" db="EMBL/GenBank/DDBJ databases">
        <authorList>
            <person name="Wen L."/>
            <person name="He K."/>
            <person name="Yang H."/>
        </authorList>
    </citation>
    <scope>NUCLEOTIDE SEQUENCE [LARGE SCALE GENOMIC DNA]</scope>
    <source>
        <strain evidence="9 10">CZ1127</strain>
    </source>
</reference>
<gene>
    <name evidence="9" type="ORF">AXE80_03385</name>
</gene>
<dbReference type="GO" id="GO:0006004">
    <property type="term" value="P:fucose metabolic process"/>
    <property type="evidence" value="ECO:0007669"/>
    <property type="project" value="InterPro"/>
</dbReference>
<dbReference type="EC" id="3.2.1.51" evidence="3"/>
<dbReference type="PRINTS" id="PR00741">
    <property type="entry name" value="GLHYDRLASE29"/>
</dbReference>
<dbReference type="PANTHER" id="PTHR10030:SF37">
    <property type="entry name" value="ALPHA-L-FUCOSIDASE-RELATED"/>
    <property type="match status" value="1"/>
</dbReference>
<evidence type="ECO:0000313" key="10">
    <source>
        <dbReference type="Proteomes" id="UP000092967"/>
    </source>
</evidence>
<evidence type="ECO:0000256" key="1">
    <source>
        <dbReference type="ARBA" id="ARBA00004071"/>
    </source>
</evidence>
<evidence type="ECO:0000256" key="3">
    <source>
        <dbReference type="ARBA" id="ARBA00012662"/>
    </source>
</evidence>
<evidence type="ECO:0000313" key="9">
    <source>
        <dbReference type="EMBL" id="ANW95378.1"/>
    </source>
</evidence>
<dbReference type="SMART" id="SM00812">
    <property type="entry name" value="Alpha_L_fucos"/>
    <property type="match status" value="1"/>
</dbReference>
<dbReference type="AlphaFoldDB" id="A0A1B1Y3R2"/>
<dbReference type="InterPro" id="IPR017853">
    <property type="entry name" value="GH"/>
</dbReference>
<evidence type="ECO:0000256" key="6">
    <source>
        <dbReference type="ARBA" id="ARBA00023295"/>
    </source>
</evidence>
<name>A0A1B1Y3R2_9FLAO</name>
<keyword evidence="6" id="KW-0326">Glycosidase</keyword>
<dbReference type="Gene3D" id="3.20.20.80">
    <property type="entry name" value="Glycosidases"/>
    <property type="match status" value="1"/>
</dbReference>
<evidence type="ECO:0000259" key="8">
    <source>
        <dbReference type="Pfam" id="PF01120"/>
    </source>
</evidence>
<dbReference type="Pfam" id="PF01120">
    <property type="entry name" value="Alpha_L_fucos"/>
    <property type="match status" value="1"/>
</dbReference>
<dbReference type="EMBL" id="CP014224">
    <property type="protein sequence ID" value="ANW95378.1"/>
    <property type="molecule type" value="Genomic_DNA"/>
</dbReference>
<organism evidence="9 10">
    <name type="scientific">Wenyingzhuangia fucanilytica</name>
    <dbReference type="NCBI Taxonomy" id="1790137"/>
    <lineage>
        <taxon>Bacteria</taxon>
        <taxon>Pseudomonadati</taxon>
        <taxon>Bacteroidota</taxon>
        <taxon>Flavobacteriia</taxon>
        <taxon>Flavobacteriales</taxon>
        <taxon>Flavobacteriaceae</taxon>
        <taxon>Wenyingzhuangia</taxon>
    </lineage>
</organism>
<keyword evidence="10" id="KW-1185">Reference proteome</keyword>
<proteinExistence type="inferred from homology"/>
<comment type="similarity">
    <text evidence="2">Belongs to the glycosyl hydrolase 29 family.</text>
</comment>
<feature type="site" description="May be important for catalysis" evidence="7">
    <location>
        <position position="286"/>
    </location>
</feature>
<dbReference type="SUPFAM" id="SSF51445">
    <property type="entry name" value="(Trans)glycosidases"/>
    <property type="match status" value="1"/>
</dbReference>
<protein>
    <recommendedName>
        <fullName evidence="3">alpha-L-fucosidase</fullName>
        <ecNumber evidence="3">3.2.1.51</ecNumber>
    </recommendedName>
</protein>
<dbReference type="GO" id="GO:0005764">
    <property type="term" value="C:lysosome"/>
    <property type="evidence" value="ECO:0007669"/>
    <property type="project" value="TreeGrafter"/>
</dbReference>
<dbReference type="InterPro" id="IPR013780">
    <property type="entry name" value="Glyco_hydro_b"/>
</dbReference>
<dbReference type="KEGG" id="wfu:AXE80_03385"/>
<dbReference type="Proteomes" id="UP000092967">
    <property type="component" value="Chromosome"/>
</dbReference>
<evidence type="ECO:0000256" key="4">
    <source>
        <dbReference type="ARBA" id="ARBA00022729"/>
    </source>
</evidence>
<sequence>MATILIGVVATSHSQEFKDGTIDTGDKYENASLEHYESPEIIKKRLAWWEDARFGMFIHWGLYAHDGCHWNGQYGRSEHMMLKLQIPIAEYKKIADAFNPVKFNADEWVSIAKNAGMKYMVITAKHHDGYAMFNSPSNAYNIVERSKWKRDPVKELAEACEKQGLKFGVYYSLGRDWHDPNCNSIKGRRSNTWDYPNEEGKVLEKYIEGKVKPQLKELMTQYNPAIMWFDTPEHVTKTQSLEILKLIHGINPDCIVNQRVGNRLGDYAVREQKIPETGQPDPWESCMTLNHTWGYNKIDREYKSVETLIYNLVDIASKGGNFLLNVGPTGEGVIPDLSVDRLQRMGNWLKVNGQAVYGTSVAHIKDFKWGKTTQRKTKDGTTLYLTIFEWPKDGLMTLEENLDIKEVSMLISPDYPVSYKKNGTSTTFNLPDVAQDPIATVLKIKLNE</sequence>
<dbReference type="GO" id="GO:0016139">
    <property type="term" value="P:glycoside catabolic process"/>
    <property type="evidence" value="ECO:0007669"/>
    <property type="project" value="TreeGrafter"/>
</dbReference>
<keyword evidence="4" id="KW-0732">Signal</keyword>
<dbReference type="GO" id="GO:0004560">
    <property type="term" value="F:alpha-L-fucosidase activity"/>
    <property type="evidence" value="ECO:0007669"/>
    <property type="project" value="InterPro"/>
</dbReference>
<dbReference type="InterPro" id="IPR000933">
    <property type="entry name" value="Glyco_hydro_29"/>
</dbReference>
<dbReference type="Gene3D" id="2.60.40.1180">
    <property type="entry name" value="Golgi alpha-mannosidase II"/>
    <property type="match status" value="1"/>
</dbReference>
<evidence type="ECO:0000256" key="2">
    <source>
        <dbReference type="ARBA" id="ARBA00007951"/>
    </source>
</evidence>
<accession>A0A1B1Y3R2</accession>
<dbReference type="PIRSF" id="PIRSF001092">
    <property type="entry name" value="Alpha-L-fucosidase"/>
    <property type="match status" value="1"/>
</dbReference>
<evidence type="ECO:0000256" key="7">
    <source>
        <dbReference type="PIRSR" id="PIRSR001092-1"/>
    </source>
</evidence>
<dbReference type="STRING" id="1790137.AXE80_03385"/>
<dbReference type="PANTHER" id="PTHR10030">
    <property type="entry name" value="ALPHA-L-FUCOSIDASE"/>
    <property type="match status" value="1"/>
</dbReference>
<comment type="function">
    <text evidence="1">Alpha-L-fucosidase is responsible for hydrolyzing the alpha-1,6-linked fucose joined to the reducing-end N-acetylglucosamine of the carbohydrate moieties of glycoproteins.</text>
</comment>
<dbReference type="InterPro" id="IPR016286">
    <property type="entry name" value="FUC_metazoa-typ"/>
</dbReference>
<dbReference type="InterPro" id="IPR057739">
    <property type="entry name" value="Glyco_hydro_29_N"/>
</dbReference>
<evidence type="ECO:0000256" key="5">
    <source>
        <dbReference type="ARBA" id="ARBA00022801"/>
    </source>
</evidence>
<feature type="domain" description="Glycoside hydrolase family 29 N-terminal" evidence="8">
    <location>
        <begin position="45"/>
        <end position="354"/>
    </location>
</feature>